<evidence type="ECO:0000313" key="1">
    <source>
        <dbReference type="EMBL" id="POH71652.1"/>
    </source>
</evidence>
<dbReference type="Proteomes" id="UP000237061">
    <property type="component" value="Unassembled WGS sequence"/>
</dbReference>
<reference evidence="1 2" key="1">
    <citation type="submission" date="2018-01" db="EMBL/GenBank/DDBJ databases">
        <title>Arthrobacter sp. nov., from glaciers in China.</title>
        <authorList>
            <person name="Liu Q."/>
            <person name="Xin Y.-H."/>
        </authorList>
    </citation>
    <scope>NUCLEOTIDE SEQUENCE [LARGE SCALE GENOMIC DNA]</scope>
    <source>
        <strain evidence="1 2">HLT2-12-2</strain>
    </source>
</reference>
<proteinExistence type="predicted"/>
<sequence length="88" mass="9991">MPAENDLPGHPFEPVVIPTDLGDVVLPPTLTLEEAYRTTVFFVEQYLSLEDSPSIDFSLFYQYMLSDPAASEDFTDAVRRMKSWDTTL</sequence>
<dbReference type="AlphaFoldDB" id="A0A2S3ZRM8"/>
<accession>A0A2S3ZRM8</accession>
<evidence type="ECO:0000313" key="2">
    <source>
        <dbReference type="Proteomes" id="UP000237061"/>
    </source>
</evidence>
<gene>
    <name evidence="1" type="ORF">CVS27_19890</name>
</gene>
<dbReference type="EMBL" id="PPXC01000026">
    <property type="protein sequence ID" value="POH71652.1"/>
    <property type="molecule type" value="Genomic_DNA"/>
</dbReference>
<comment type="caution">
    <text evidence="1">The sequence shown here is derived from an EMBL/GenBank/DDBJ whole genome shotgun (WGS) entry which is preliminary data.</text>
</comment>
<organism evidence="1 2">
    <name type="scientific">Arthrobacter glacialis</name>
    <dbReference type="NCBI Taxonomy" id="1664"/>
    <lineage>
        <taxon>Bacteria</taxon>
        <taxon>Bacillati</taxon>
        <taxon>Actinomycetota</taxon>
        <taxon>Actinomycetes</taxon>
        <taxon>Micrococcales</taxon>
        <taxon>Micrococcaceae</taxon>
        <taxon>Arthrobacter</taxon>
    </lineage>
</organism>
<protein>
    <submittedName>
        <fullName evidence="1">Uncharacterized protein</fullName>
    </submittedName>
</protein>
<keyword evidence="2" id="KW-1185">Reference proteome</keyword>
<name>A0A2S3ZRM8_ARTGL</name>